<evidence type="ECO:0000256" key="1">
    <source>
        <dbReference type="SAM" id="MobiDB-lite"/>
    </source>
</evidence>
<organism evidence="3 4">
    <name type="scientific">Mycoplasmopsis mucosicanis</name>
    <dbReference type="NCBI Taxonomy" id="458208"/>
    <lineage>
        <taxon>Bacteria</taxon>
        <taxon>Bacillati</taxon>
        <taxon>Mycoplasmatota</taxon>
        <taxon>Mycoplasmoidales</taxon>
        <taxon>Metamycoplasmataceae</taxon>
        <taxon>Mycoplasmopsis</taxon>
    </lineage>
</organism>
<protein>
    <recommendedName>
        <fullName evidence="5">Lipoprotein</fullName>
    </recommendedName>
</protein>
<feature type="compositionally biased region" description="Basic and acidic residues" evidence="1">
    <location>
        <begin position="38"/>
        <end position="53"/>
    </location>
</feature>
<keyword evidence="2" id="KW-0732">Signal</keyword>
<evidence type="ECO:0000313" key="4">
    <source>
        <dbReference type="Proteomes" id="UP000320801"/>
    </source>
</evidence>
<dbReference type="EMBL" id="SMDN01000008">
    <property type="protein sequence ID" value="TQC51444.1"/>
    <property type="molecule type" value="Genomic_DNA"/>
</dbReference>
<evidence type="ECO:0000256" key="2">
    <source>
        <dbReference type="SAM" id="SignalP"/>
    </source>
</evidence>
<comment type="caution">
    <text evidence="3">The sequence shown here is derived from an EMBL/GenBank/DDBJ whole genome shotgun (WGS) entry which is preliminary data.</text>
</comment>
<dbReference type="RefSeq" id="WP_141484038.1">
    <property type="nucleotide sequence ID" value="NZ_SMDN01000008.1"/>
</dbReference>
<feature type="signal peptide" evidence="2">
    <location>
        <begin position="1"/>
        <end position="23"/>
    </location>
</feature>
<dbReference type="Proteomes" id="UP000320801">
    <property type="component" value="Unassembled WGS sequence"/>
</dbReference>
<feature type="compositionally biased region" description="Polar residues" evidence="1">
    <location>
        <begin position="28"/>
        <end position="37"/>
    </location>
</feature>
<feature type="chain" id="PRO_5021378485" description="Lipoprotein" evidence="2">
    <location>
        <begin position="24"/>
        <end position="468"/>
    </location>
</feature>
<name>A0A507SN31_9BACT</name>
<reference evidence="3 4" key="1">
    <citation type="submission" date="2019-03" db="EMBL/GenBank/DDBJ databases">
        <title>Characterization of a novel Mycoplasma cynos real-time PCR assay.</title>
        <authorList>
            <person name="Tallmadge R.L."/>
            <person name="Mitchell P.K."/>
            <person name="Goodman L."/>
        </authorList>
    </citation>
    <scope>NUCLEOTIDE SEQUENCE [LARGE SCALE GENOMIC DNA]</scope>
    <source>
        <strain evidence="3 4">1642</strain>
    </source>
</reference>
<proteinExistence type="predicted"/>
<dbReference type="AlphaFoldDB" id="A0A507SN31"/>
<evidence type="ECO:0000313" key="3">
    <source>
        <dbReference type="EMBL" id="TQC51444.1"/>
    </source>
</evidence>
<dbReference type="PROSITE" id="PS51257">
    <property type="entry name" value="PROKAR_LIPOPROTEIN"/>
    <property type="match status" value="1"/>
</dbReference>
<accession>A0A507SN31</accession>
<keyword evidence="4" id="KW-1185">Reference proteome</keyword>
<sequence>MKNIKKILTAPLTGLLIPFSAVSCNVQKQPKQDSQTSKVDKNQNQKIEHTNKDNQEHKEIKKFISIYQNLFANSKNINTEFKNLIESYEQKINDLKDKLDANKPLSELNATKNDIVNETIKINSKLQEYNDKQKNIEQLHYVFTNLQLERARINNYHQDSNIRTFVDEEVSKINNDVSTISHLSQKSKINTLISKINLKKQELTQISNEYLQRWNLLHSIDKIIEQYNANAKSISNLDFYQSTQDKETFLNINKIINDARKLLTWKSPTFELDNLFVFASKNYEIQINKLKNTLNSLLDKYVKKLGSDYQNIRRKLDERFYKLSNDQNNTFKKYLEAPLKINNVSDFNYLIDIYKQKDKLVKFALKHISLLNNFMTKLEKIKEAKERVAEFKLYHPKKFLASGIIKDAHEVINNINKDLNNNDDSQPKEINLKLMQDSSLWKKIILLSQEMDEFLFDYENNIFYPPIN</sequence>
<feature type="region of interest" description="Disordered" evidence="1">
    <location>
        <begin position="28"/>
        <end position="53"/>
    </location>
</feature>
<gene>
    <name evidence="3" type="ORF">E1I18_02570</name>
</gene>
<evidence type="ECO:0008006" key="5">
    <source>
        <dbReference type="Google" id="ProtNLM"/>
    </source>
</evidence>